<comment type="similarity">
    <text evidence="3">Belongs to the long-chain O-acyltransferase family.</text>
</comment>
<evidence type="ECO:0000256" key="3">
    <source>
        <dbReference type="ARBA" id="ARBA00009587"/>
    </source>
</evidence>
<evidence type="ECO:0000256" key="8">
    <source>
        <dbReference type="ARBA" id="ARBA00023098"/>
    </source>
</evidence>
<dbReference type="EMBL" id="CP036422">
    <property type="protein sequence ID" value="QFU75419.1"/>
    <property type="molecule type" value="Genomic_DNA"/>
</dbReference>
<dbReference type="InterPro" id="IPR014292">
    <property type="entry name" value="Acyl_transf_WS/DGAT"/>
</dbReference>
<dbReference type="InterPro" id="IPR045034">
    <property type="entry name" value="O-acyltransferase_WSD1-like"/>
</dbReference>
<dbReference type="Proteomes" id="UP000326287">
    <property type="component" value="Chromosome"/>
</dbReference>
<dbReference type="GO" id="GO:0051701">
    <property type="term" value="P:biological process involved in interaction with host"/>
    <property type="evidence" value="ECO:0007669"/>
    <property type="project" value="TreeGrafter"/>
</dbReference>
<dbReference type="OrthoDB" id="9810950at2"/>
<keyword evidence="15" id="KW-1185">Reference proteome</keyword>
<evidence type="ECO:0000256" key="2">
    <source>
        <dbReference type="ARBA" id="ARBA00005189"/>
    </source>
</evidence>
<evidence type="ECO:0000256" key="6">
    <source>
        <dbReference type="ARBA" id="ARBA00022679"/>
    </source>
</evidence>
<evidence type="ECO:0000313" key="14">
    <source>
        <dbReference type="EMBL" id="QFU75419.1"/>
    </source>
</evidence>
<keyword evidence="6 14" id="KW-0808">Transferase</keyword>
<dbReference type="Pfam" id="PF06974">
    <property type="entry name" value="WS_DGAT_C"/>
    <property type="match status" value="1"/>
</dbReference>
<dbReference type="UniPathway" id="UPA00282"/>
<dbReference type="InterPro" id="IPR004255">
    <property type="entry name" value="O-acyltransferase_WSD1_N"/>
</dbReference>
<dbReference type="GO" id="GO:0006071">
    <property type="term" value="P:glycerol metabolic process"/>
    <property type="evidence" value="ECO:0007669"/>
    <property type="project" value="UniProtKB-KW"/>
</dbReference>
<dbReference type="Pfam" id="PF03007">
    <property type="entry name" value="WS_DGAT_cat"/>
    <property type="match status" value="1"/>
</dbReference>
<evidence type="ECO:0000256" key="9">
    <source>
        <dbReference type="ARBA" id="ARBA00023315"/>
    </source>
</evidence>
<dbReference type="EC" id="2.3.1.20" evidence="4"/>
<evidence type="ECO:0000313" key="15">
    <source>
        <dbReference type="Proteomes" id="UP000326287"/>
    </source>
</evidence>
<dbReference type="GO" id="GO:0005886">
    <property type="term" value="C:plasma membrane"/>
    <property type="evidence" value="ECO:0007669"/>
    <property type="project" value="TreeGrafter"/>
</dbReference>
<keyword evidence="8" id="KW-0443">Lipid metabolism</keyword>
<reference evidence="14 15" key="1">
    <citation type="submission" date="2019-02" db="EMBL/GenBank/DDBJ databases">
        <authorList>
            <person name="Li S.-H."/>
        </authorList>
    </citation>
    <scope>NUCLEOTIDE SEQUENCE [LARGE SCALE GENOMIC DNA]</scope>
    <source>
        <strain evidence="14 15">IMCC14385</strain>
    </source>
</reference>
<evidence type="ECO:0000256" key="7">
    <source>
        <dbReference type="ARBA" id="ARBA00022798"/>
    </source>
</evidence>
<dbReference type="GO" id="GO:0001666">
    <property type="term" value="P:response to hypoxia"/>
    <property type="evidence" value="ECO:0007669"/>
    <property type="project" value="TreeGrafter"/>
</dbReference>
<dbReference type="KEGG" id="halc:EY643_07000"/>
<evidence type="ECO:0000256" key="11">
    <source>
        <dbReference type="SAM" id="MobiDB-lite"/>
    </source>
</evidence>
<feature type="domain" description="O-acyltransferase WSD1-like N-terminal" evidence="12">
    <location>
        <begin position="4"/>
        <end position="272"/>
    </location>
</feature>
<proteinExistence type="inferred from homology"/>
<organism evidence="14 15">
    <name type="scientific">Halioglobus maricola</name>
    <dbReference type="NCBI Taxonomy" id="2601894"/>
    <lineage>
        <taxon>Bacteria</taxon>
        <taxon>Pseudomonadati</taxon>
        <taxon>Pseudomonadota</taxon>
        <taxon>Gammaproteobacteria</taxon>
        <taxon>Cellvibrionales</taxon>
        <taxon>Halieaceae</taxon>
        <taxon>Halioglobus</taxon>
    </lineage>
</organism>
<gene>
    <name evidence="14" type="ORF">EY643_07000</name>
</gene>
<feature type="compositionally biased region" description="Basic residues" evidence="11">
    <location>
        <begin position="475"/>
        <end position="488"/>
    </location>
</feature>
<keyword evidence="5" id="KW-0444">Lipid biosynthesis</keyword>
<feature type="domain" description="O-acyltransferase WSD1 C-terminal" evidence="13">
    <location>
        <begin position="315"/>
        <end position="463"/>
    </location>
</feature>
<comment type="pathway">
    <text evidence="1">Glycerolipid metabolism; triacylglycerol biosynthesis.</text>
</comment>
<evidence type="ECO:0000256" key="1">
    <source>
        <dbReference type="ARBA" id="ARBA00004771"/>
    </source>
</evidence>
<feature type="region of interest" description="Disordered" evidence="11">
    <location>
        <begin position="469"/>
        <end position="488"/>
    </location>
</feature>
<sequence length="488" mass="54383">MKQLSALDSIFVYNESSRTPLHISGVSIYEPPAKGEKPVRFKDVLQRYEERLDRSPVFRRKLSRVVFDLDTPYWIEDEDFDLEYHVRHIALPSPGNWRQLCILIARLHSLPLDLGRPPWEAYVIEGLNNINGLPSGSWAVFSKTHHAAIDGATGSQMGEALHDIEPKPVLPKTTDDWRPESEPGHLSKLGKAYLKLFKTPRQMRAIVVHAVKSRSEEVRELLNNSESDHDLKERTLFNGNISPHRVFGGLRMELDQLKAVKNVAGSCTLNDVLLSIVSGTMRHYLSEKGDLPNSSLVAIVPVSTRTKDNINAEGGNEASVMNVSLRTDIADPMERIKAINEDAVRSKTYAQAIGIERISTVMDSIPTSLMSLGMRVAADTGLQSKAPMPHTTVTNVPGPQFPLYFCGAKVSLSMGLGCLMDGQGLFHTVTSYNGYVSLTFVSCREMMDDPEFYHQCINRSLREHIDAADALAKPKATKPKKKRKPRSS</sequence>
<protein>
    <recommendedName>
        <fullName evidence="4">diacylglycerol O-acyltransferase</fullName>
        <ecNumber evidence="4">2.3.1.20</ecNumber>
    </recommendedName>
</protein>
<dbReference type="NCBIfam" id="TIGR02946">
    <property type="entry name" value="acyl_WS_DGAT"/>
    <property type="match status" value="1"/>
</dbReference>
<evidence type="ECO:0000256" key="4">
    <source>
        <dbReference type="ARBA" id="ARBA00013244"/>
    </source>
</evidence>
<dbReference type="RefSeq" id="WP_152661526.1">
    <property type="nucleotide sequence ID" value="NZ_CP036422.1"/>
</dbReference>
<comment type="catalytic activity">
    <reaction evidence="10">
        <text>an acyl-CoA + a 1,2-diacyl-sn-glycerol = a triacyl-sn-glycerol + CoA</text>
        <dbReference type="Rhea" id="RHEA:10868"/>
        <dbReference type="ChEBI" id="CHEBI:17815"/>
        <dbReference type="ChEBI" id="CHEBI:57287"/>
        <dbReference type="ChEBI" id="CHEBI:58342"/>
        <dbReference type="ChEBI" id="CHEBI:64615"/>
        <dbReference type="EC" id="2.3.1.20"/>
    </reaction>
</comment>
<comment type="pathway">
    <text evidence="2">Lipid metabolism.</text>
</comment>
<dbReference type="AlphaFoldDB" id="A0A5P9NIN9"/>
<dbReference type="SUPFAM" id="SSF52777">
    <property type="entry name" value="CoA-dependent acyltransferases"/>
    <property type="match status" value="1"/>
</dbReference>
<evidence type="ECO:0000259" key="13">
    <source>
        <dbReference type="Pfam" id="PF06974"/>
    </source>
</evidence>
<dbReference type="InterPro" id="IPR009721">
    <property type="entry name" value="O-acyltransferase_WSD1_C"/>
</dbReference>
<dbReference type="GO" id="GO:0071731">
    <property type="term" value="P:response to nitric oxide"/>
    <property type="evidence" value="ECO:0007669"/>
    <property type="project" value="TreeGrafter"/>
</dbReference>
<keyword evidence="9 14" id="KW-0012">Acyltransferase</keyword>
<dbReference type="PANTHER" id="PTHR31650:SF1">
    <property type="entry name" value="WAX ESTER SYNTHASE_DIACYLGLYCEROL ACYLTRANSFERASE 4-RELATED"/>
    <property type="match status" value="1"/>
</dbReference>
<dbReference type="PANTHER" id="PTHR31650">
    <property type="entry name" value="O-ACYLTRANSFERASE (WSD1-LIKE) FAMILY PROTEIN"/>
    <property type="match status" value="1"/>
</dbReference>
<keyword evidence="7" id="KW-0319">Glycerol metabolism</keyword>
<accession>A0A5P9NIN9</accession>
<evidence type="ECO:0000259" key="12">
    <source>
        <dbReference type="Pfam" id="PF03007"/>
    </source>
</evidence>
<evidence type="ECO:0000256" key="10">
    <source>
        <dbReference type="ARBA" id="ARBA00048109"/>
    </source>
</evidence>
<name>A0A5P9NIN9_9GAMM</name>
<dbReference type="GO" id="GO:0019432">
    <property type="term" value="P:triglyceride biosynthetic process"/>
    <property type="evidence" value="ECO:0007669"/>
    <property type="project" value="UniProtKB-UniPathway"/>
</dbReference>
<dbReference type="GO" id="GO:0004144">
    <property type="term" value="F:diacylglycerol O-acyltransferase activity"/>
    <property type="evidence" value="ECO:0007669"/>
    <property type="project" value="UniProtKB-EC"/>
</dbReference>
<evidence type="ECO:0000256" key="5">
    <source>
        <dbReference type="ARBA" id="ARBA00022516"/>
    </source>
</evidence>